<evidence type="ECO:0008006" key="2">
    <source>
        <dbReference type="Google" id="ProtNLM"/>
    </source>
</evidence>
<evidence type="ECO:0000313" key="1">
    <source>
        <dbReference type="EMBL" id="SUZ52614.1"/>
    </source>
</evidence>
<dbReference type="GO" id="GO:0004721">
    <property type="term" value="F:phosphoprotein phosphatase activity"/>
    <property type="evidence" value="ECO:0007669"/>
    <property type="project" value="InterPro"/>
</dbReference>
<dbReference type="InterPro" id="IPR029021">
    <property type="entry name" value="Prot-tyrosine_phosphatase-like"/>
</dbReference>
<dbReference type="EMBL" id="UINC01000284">
    <property type="protein sequence ID" value="SUZ52614.1"/>
    <property type="molecule type" value="Genomic_DNA"/>
</dbReference>
<dbReference type="PANTHER" id="PTHR31126:SF1">
    <property type="entry name" value="TYROSINE SPECIFIC PROTEIN PHOSPHATASES DOMAIN-CONTAINING PROTEIN"/>
    <property type="match status" value="1"/>
</dbReference>
<dbReference type="Gene3D" id="3.90.190.10">
    <property type="entry name" value="Protein tyrosine phosphatase superfamily"/>
    <property type="match status" value="1"/>
</dbReference>
<dbReference type="Pfam" id="PF13350">
    <property type="entry name" value="Y_phosphatase3"/>
    <property type="match status" value="1"/>
</dbReference>
<reference evidence="1" key="1">
    <citation type="submission" date="2018-05" db="EMBL/GenBank/DDBJ databases">
        <authorList>
            <person name="Lanie J.A."/>
            <person name="Ng W.-L."/>
            <person name="Kazmierczak K.M."/>
            <person name="Andrzejewski T.M."/>
            <person name="Davidsen T.M."/>
            <person name="Wayne K.J."/>
            <person name="Tettelin H."/>
            <person name="Glass J.I."/>
            <person name="Rusch D."/>
            <person name="Podicherti R."/>
            <person name="Tsui H.-C.T."/>
            <person name="Winkler M.E."/>
        </authorList>
    </citation>
    <scope>NUCLEOTIDE SEQUENCE</scope>
</reference>
<dbReference type="AlphaFoldDB" id="A0A381NEU7"/>
<dbReference type="PANTHER" id="PTHR31126">
    <property type="entry name" value="TYROSINE-PROTEIN PHOSPHATASE"/>
    <property type="match status" value="1"/>
</dbReference>
<gene>
    <name evidence="1" type="ORF">METZ01_LOCUS5468</name>
</gene>
<name>A0A381NEU7_9ZZZZ</name>
<organism evidence="1">
    <name type="scientific">marine metagenome</name>
    <dbReference type="NCBI Taxonomy" id="408172"/>
    <lineage>
        <taxon>unclassified sequences</taxon>
        <taxon>metagenomes</taxon>
        <taxon>ecological metagenomes</taxon>
    </lineage>
</organism>
<sequence length="269" mass="29810">MPDAETTDPRVLVTTANLRDLGGLTTTGGRRVRSGLLFRSGYLCDLAGPDRMAVDSLGLRTIIDLRRPTEVADRPHPAMAGVDIIQVSVSSDDNEFAVLANAMLDPDAEPIGPDRIAAYFRGNVTDRLDRYRPVFAVATDPDRLPLLFNCTAGKDRTGFVAGVLLRLLGVDERTALDDYLLSNVMRRDWIAEREAEHRNLIAERLGVRPDEVPEARLEASRSLLKCDGRFLKAAFDAVHDGWGSWEAFRRDGLGLDEDRFAAYRDALLD</sequence>
<accession>A0A381NEU7</accession>
<dbReference type="InterPro" id="IPR026893">
    <property type="entry name" value="Tyr/Ser_Pase_IphP-type"/>
</dbReference>
<dbReference type="SUPFAM" id="SSF52799">
    <property type="entry name" value="(Phosphotyrosine protein) phosphatases II"/>
    <property type="match status" value="1"/>
</dbReference>
<proteinExistence type="predicted"/>
<protein>
    <recommendedName>
        <fullName evidence="2">Tyrosine specific protein phosphatases domain-containing protein</fullName>
    </recommendedName>
</protein>